<proteinExistence type="predicted"/>
<dbReference type="Proteomes" id="UP000076532">
    <property type="component" value="Unassembled WGS sequence"/>
</dbReference>
<dbReference type="EMBL" id="KV417498">
    <property type="protein sequence ID" value="KZP29558.1"/>
    <property type="molecule type" value="Genomic_DNA"/>
</dbReference>
<sequence>MTKARSAPKKKNRDVEPAATKYRGAKCHFVGEQWDFLATKSPQFLLAQDSRAQEPFYKMMGHNFVNKWGLPKFAAGEDEDNDEDEETPPLKMLGSPPMITSTPHSGNEMRSTSKRKLRRF</sequence>
<organism evidence="2 3">
    <name type="scientific">Athelia psychrophila</name>
    <dbReference type="NCBI Taxonomy" id="1759441"/>
    <lineage>
        <taxon>Eukaryota</taxon>
        <taxon>Fungi</taxon>
        <taxon>Dikarya</taxon>
        <taxon>Basidiomycota</taxon>
        <taxon>Agaricomycotina</taxon>
        <taxon>Agaricomycetes</taxon>
        <taxon>Agaricomycetidae</taxon>
        <taxon>Atheliales</taxon>
        <taxon>Atheliaceae</taxon>
        <taxon>Athelia</taxon>
    </lineage>
</organism>
<evidence type="ECO:0000313" key="3">
    <source>
        <dbReference type="Proteomes" id="UP000076532"/>
    </source>
</evidence>
<keyword evidence="3" id="KW-1185">Reference proteome</keyword>
<feature type="region of interest" description="Disordered" evidence="1">
    <location>
        <begin position="74"/>
        <end position="120"/>
    </location>
</feature>
<protein>
    <submittedName>
        <fullName evidence="2">Uncharacterized protein</fullName>
    </submittedName>
</protein>
<feature type="compositionally biased region" description="Polar residues" evidence="1">
    <location>
        <begin position="98"/>
        <end position="110"/>
    </location>
</feature>
<name>A0A166SKS8_9AGAM</name>
<feature type="compositionally biased region" description="Acidic residues" evidence="1">
    <location>
        <begin position="76"/>
        <end position="87"/>
    </location>
</feature>
<evidence type="ECO:0000313" key="2">
    <source>
        <dbReference type="EMBL" id="KZP29558.1"/>
    </source>
</evidence>
<dbReference type="AlphaFoldDB" id="A0A166SKS8"/>
<evidence type="ECO:0000256" key="1">
    <source>
        <dbReference type="SAM" id="MobiDB-lite"/>
    </source>
</evidence>
<accession>A0A166SKS8</accession>
<reference evidence="2 3" key="1">
    <citation type="journal article" date="2016" name="Mol. Biol. Evol.">
        <title>Comparative Genomics of Early-Diverging Mushroom-Forming Fungi Provides Insights into the Origins of Lignocellulose Decay Capabilities.</title>
        <authorList>
            <person name="Nagy L.G."/>
            <person name="Riley R."/>
            <person name="Tritt A."/>
            <person name="Adam C."/>
            <person name="Daum C."/>
            <person name="Floudas D."/>
            <person name="Sun H."/>
            <person name="Yadav J.S."/>
            <person name="Pangilinan J."/>
            <person name="Larsson K.H."/>
            <person name="Matsuura K."/>
            <person name="Barry K."/>
            <person name="Labutti K."/>
            <person name="Kuo R."/>
            <person name="Ohm R.A."/>
            <person name="Bhattacharya S.S."/>
            <person name="Shirouzu T."/>
            <person name="Yoshinaga Y."/>
            <person name="Martin F.M."/>
            <person name="Grigoriev I.V."/>
            <person name="Hibbett D.S."/>
        </authorList>
    </citation>
    <scope>NUCLEOTIDE SEQUENCE [LARGE SCALE GENOMIC DNA]</scope>
    <source>
        <strain evidence="2 3">CBS 109695</strain>
    </source>
</reference>
<gene>
    <name evidence="2" type="ORF">FIBSPDRAFT_946818</name>
</gene>